<gene>
    <name evidence="1" type="ORF">QAD02_004710</name>
</gene>
<dbReference type="Proteomes" id="UP001239111">
    <property type="component" value="Chromosome 3"/>
</dbReference>
<comment type="caution">
    <text evidence="1">The sequence shown here is derived from an EMBL/GenBank/DDBJ whole genome shotgun (WGS) entry which is preliminary data.</text>
</comment>
<organism evidence="1 2">
    <name type="scientific">Eretmocerus hayati</name>
    <dbReference type="NCBI Taxonomy" id="131215"/>
    <lineage>
        <taxon>Eukaryota</taxon>
        <taxon>Metazoa</taxon>
        <taxon>Ecdysozoa</taxon>
        <taxon>Arthropoda</taxon>
        <taxon>Hexapoda</taxon>
        <taxon>Insecta</taxon>
        <taxon>Pterygota</taxon>
        <taxon>Neoptera</taxon>
        <taxon>Endopterygota</taxon>
        <taxon>Hymenoptera</taxon>
        <taxon>Apocrita</taxon>
        <taxon>Proctotrupomorpha</taxon>
        <taxon>Chalcidoidea</taxon>
        <taxon>Aphelinidae</taxon>
        <taxon>Aphelininae</taxon>
        <taxon>Eretmocerus</taxon>
    </lineage>
</organism>
<evidence type="ECO:0000313" key="2">
    <source>
        <dbReference type="Proteomes" id="UP001239111"/>
    </source>
</evidence>
<proteinExistence type="predicted"/>
<dbReference type="EMBL" id="CM056743">
    <property type="protein sequence ID" value="KAJ8673448.1"/>
    <property type="molecule type" value="Genomic_DNA"/>
</dbReference>
<reference evidence="1" key="1">
    <citation type="submission" date="2023-04" db="EMBL/GenBank/DDBJ databases">
        <title>A chromosome-level genome assembly of the parasitoid wasp Eretmocerus hayati.</title>
        <authorList>
            <person name="Zhong Y."/>
            <person name="Liu S."/>
            <person name="Liu Y."/>
        </authorList>
    </citation>
    <scope>NUCLEOTIDE SEQUENCE</scope>
    <source>
        <strain evidence="1">ZJU_SS_LIU_2023</strain>
    </source>
</reference>
<protein>
    <submittedName>
        <fullName evidence="1">Uncharacterized protein</fullName>
    </submittedName>
</protein>
<keyword evidence="2" id="KW-1185">Reference proteome</keyword>
<name>A0ACC2NQJ9_9HYME</name>
<sequence>MITATNSEPLLKEEDECNYESDIDTDSDDPSIVHSHKEPFIRREVPYDRYNLAYVVFYILGVNTLIPWNFFITADDYWKYKFRPISPNGSHNVDYGFVEVSGNRTDLQASFTSYMCIASAVPNTLFLIINTFISNKISLSTRMIGSQGIVLAVFILTTSFAQVNTDTYQTEFLFITLASVAAVNAASAIFGGSLLGVVGRFSPKYITATNAGQALGGIFTALTEILSLWIGASPVMSGLLYFIIGDFVLLLSLISYVFLERAVFFKYHVIVPTQNPNEPQFSINDEINFSGEHISYSRIFKKIWKYGVSVMMIFVITMSVYPSVTVLVESQGKGHGHQWNDKYFVPVVTYLLFSCGDYMGRILSGIFIWPKNKPWLVVFLSFLRIIFVPAFLVCNAQPRHRLPVYIHDDAWYILLTVLFGITNGYLCNIIFMLGSAAVDLKEKEVASAMLGAFLGIGVSLGSPIGLLMVKIL</sequence>
<accession>A0ACC2NQJ9</accession>
<evidence type="ECO:0000313" key="1">
    <source>
        <dbReference type="EMBL" id="KAJ8673448.1"/>
    </source>
</evidence>